<dbReference type="InterPro" id="IPR034334">
    <property type="entry name" value="PGES2"/>
</dbReference>
<dbReference type="InterPro" id="IPR036282">
    <property type="entry name" value="Glutathione-S-Trfase_C_sf"/>
</dbReference>
<sequence>MAACIRLGCTGLAVFNQAVKPLRICQAFNQHAAGLRAPSNRNILRQIQPHYRLLHTRTAPNNHVKYTVRRACGLALGVTLTGYVVYRAKNIQPTVLADEGNTPRPPPVPRRRIINETDKTGLKLTLYQYESCPFCCKVRAMLDYYGLSYDIVEVDTLKRTQLKWSAYRKVPLLVLEGVGVDGYTQLGDSSMSLSVLETYFQDMTQPIEKIVSYYPIIEEKTKKGKKVFDFPNKYFVMFGEKDVKTCNMDGLKQERKWRRWNDEVLMHVITPNLYRTISEASSAVRHFAEVGGWKENLDTKQYWLIMNVGPYAMYILGKMLKSKYKLKQEVRLSLYDECDKWMQAVGKKEQFLGGDRPNLADLSVYGTLSCMEGCPVFEDLMANTGIGNWYGRMRKAVKNHDGARLLTSNGTRR</sequence>
<dbReference type="Proteomes" id="UP001209878">
    <property type="component" value="Unassembled WGS sequence"/>
</dbReference>
<dbReference type="Gene3D" id="3.40.30.10">
    <property type="entry name" value="Glutaredoxin"/>
    <property type="match status" value="1"/>
</dbReference>
<dbReference type="Pfam" id="PF00462">
    <property type="entry name" value="Glutaredoxin"/>
    <property type="match status" value="1"/>
</dbReference>
<dbReference type="InterPro" id="IPR011767">
    <property type="entry name" value="GLR_AS"/>
</dbReference>
<dbReference type="AlphaFoldDB" id="A0AAD9ULH0"/>
<dbReference type="SFLD" id="SFLDS00019">
    <property type="entry name" value="Glutathione_Transferase_(cytos"/>
    <property type="match status" value="1"/>
</dbReference>
<proteinExistence type="inferred from homology"/>
<dbReference type="SFLD" id="SFLDG01203">
    <property type="entry name" value="Prostaglandin_E_synthase_like1"/>
    <property type="match status" value="1"/>
</dbReference>
<keyword evidence="6" id="KW-1185">Reference proteome</keyword>
<evidence type="ECO:0000256" key="3">
    <source>
        <dbReference type="ARBA" id="ARBA00023098"/>
    </source>
</evidence>
<dbReference type="CDD" id="cd03197">
    <property type="entry name" value="GST_C_mPGES2"/>
    <property type="match status" value="1"/>
</dbReference>
<gene>
    <name evidence="5" type="ORF">NP493_6g02024</name>
</gene>
<dbReference type="GO" id="GO:0005739">
    <property type="term" value="C:mitochondrion"/>
    <property type="evidence" value="ECO:0007669"/>
    <property type="project" value="TreeGrafter"/>
</dbReference>
<dbReference type="SFLD" id="SFLDG01182">
    <property type="entry name" value="Prostaglandin_E_synthase_like"/>
    <property type="match status" value="1"/>
</dbReference>
<dbReference type="Gene3D" id="1.20.1050.10">
    <property type="match status" value="1"/>
</dbReference>
<dbReference type="PROSITE" id="PS51354">
    <property type="entry name" value="GLUTAREDOXIN_2"/>
    <property type="match status" value="1"/>
</dbReference>
<accession>A0AAD9ULH0</accession>
<dbReference type="GO" id="GO:0050220">
    <property type="term" value="F:prostaglandin-E synthase activity"/>
    <property type="evidence" value="ECO:0007669"/>
    <property type="project" value="InterPro"/>
</dbReference>
<dbReference type="GO" id="GO:0006629">
    <property type="term" value="P:lipid metabolic process"/>
    <property type="evidence" value="ECO:0007669"/>
    <property type="project" value="UniProtKB-KW"/>
</dbReference>
<name>A0AAD9ULH0_RIDPI</name>
<feature type="domain" description="Glutaredoxin" evidence="4">
    <location>
        <begin position="125"/>
        <end position="178"/>
    </location>
</feature>
<dbReference type="PROSITE" id="PS00195">
    <property type="entry name" value="GLUTAREDOXIN_1"/>
    <property type="match status" value="1"/>
</dbReference>
<dbReference type="InterPro" id="IPR036249">
    <property type="entry name" value="Thioredoxin-like_sf"/>
</dbReference>
<organism evidence="5 6">
    <name type="scientific">Ridgeia piscesae</name>
    <name type="common">Tubeworm</name>
    <dbReference type="NCBI Taxonomy" id="27915"/>
    <lineage>
        <taxon>Eukaryota</taxon>
        <taxon>Metazoa</taxon>
        <taxon>Spiralia</taxon>
        <taxon>Lophotrochozoa</taxon>
        <taxon>Annelida</taxon>
        <taxon>Polychaeta</taxon>
        <taxon>Sedentaria</taxon>
        <taxon>Canalipalpata</taxon>
        <taxon>Sabellida</taxon>
        <taxon>Siboglinidae</taxon>
        <taxon>Ridgeia</taxon>
    </lineage>
</organism>
<reference evidence="5" key="1">
    <citation type="journal article" date="2023" name="Mol. Biol. Evol.">
        <title>Third-Generation Sequencing Reveals the Adaptive Role of the Epigenome in Three Deep-Sea Polychaetes.</title>
        <authorList>
            <person name="Perez M."/>
            <person name="Aroh O."/>
            <person name="Sun Y."/>
            <person name="Lan Y."/>
            <person name="Juniper S.K."/>
            <person name="Young C.R."/>
            <person name="Angers B."/>
            <person name="Qian P.Y."/>
        </authorList>
    </citation>
    <scope>NUCLEOTIDE SEQUENCE</scope>
    <source>
        <strain evidence="5">R07B-5</strain>
    </source>
</reference>
<dbReference type="PANTHER" id="PTHR12782">
    <property type="entry name" value="MICROSOMAL PROSTAGLANDIN E SYNTHASE-2"/>
    <property type="match status" value="1"/>
</dbReference>
<evidence type="ECO:0000313" key="5">
    <source>
        <dbReference type="EMBL" id="KAK2193883.1"/>
    </source>
</evidence>
<protein>
    <recommendedName>
        <fullName evidence="4">Glutaredoxin domain-containing protein</fullName>
    </recommendedName>
</protein>
<dbReference type="EMBL" id="JAODUO010000005">
    <property type="protein sequence ID" value="KAK2193883.1"/>
    <property type="molecule type" value="Genomic_DNA"/>
</dbReference>
<evidence type="ECO:0000256" key="2">
    <source>
        <dbReference type="ARBA" id="ARBA00007409"/>
    </source>
</evidence>
<evidence type="ECO:0000256" key="1">
    <source>
        <dbReference type="ARBA" id="ARBA00002549"/>
    </source>
</evidence>
<dbReference type="SUPFAM" id="SSF47616">
    <property type="entry name" value="GST C-terminal domain-like"/>
    <property type="match status" value="1"/>
</dbReference>
<dbReference type="InterPro" id="IPR034335">
    <property type="entry name" value="PGES2_C"/>
</dbReference>
<dbReference type="InterPro" id="IPR002109">
    <property type="entry name" value="Glutaredoxin"/>
</dbReference>
<comment type="function">
    <text evidence="1">Has a glutathione-disulfide oxidoreductase activity in the presence of NADPH and glutathione reductase. Reduces low molecular weight disulfides and proteins.</text>
</comment>
<evidence type="ECO:0000259" key="4">
    <source>
        <dbReference type="Pfam" id="PF00462"/>
    </source>
</evidence>
<comment type="similarity">
    <text evidence="2">Belongs to the GST superfamily.</text>
</comment>
<keyword evidence="3" id="KW-0443">Lipid metabolism</keyword>
<dbReference type="InterPro" id="IPR040079">
    <property type="entry name" value="Glutathione_S-Trfase"/>
</dbReference>
<dbReference type="SUPFAM" id="SSF52833">
    <property type="entry name" value="Thioredoxin-like"/>
    <property type="match status" value="1"/>
</dbReference>
<dbReference type="Gene3D" id="6.20.200.30">
    <property type="match status" value="1"/>
</dbReference>
<evidence type="ECO:0000313" key="6">
    <source>
        <dbReference type="Proteomes" id="UP001209878"/>
    </source>
</evidence>
<comment type="caution">
    <text evidence="5">The sequence shown here is derived from an EMBL/GenBank/DDBJ whole genome shotgun (WGS) entry which is preliminary data.</text>
</comment>
<dbReference type="PANTHER" id="PTHR12782:SF5">
    <property type="entry name" value="PROSTAGLANDIN E SYNTHASE 2"/>
    <property type="match status" value="1"/>
</dbReference>